<evidence type="ECO:0000256" key="1">
    <source>
        <dbReference type="ARBA" id="ARBA00010502"/>
    </source>
</evidence>
<feature type="compositionally biased region" description="Polar residues" evidence="2">
    <location>
        <begin position="56"/>
        <end position="67"/>
    </location>
</feature>
<organism evidence="3 4">
    <name type="scientific">Abrus precatorius</name>
    <name type="common">Indian licorice</name>
    <name type="synonym">Glycine abrus</name>
    <dbReference type="NCBI Taxonomy" id="3816"/>
    <lineage>
        <taxon>Eukaryota</taxon>
        <taxon>Viridiplantae</taxon>
        <taxon>Streptophyta</taxon>
        <taxon>Embryophyta</taxon>
        <taxon>Tracheophyta</taxon>
        <taxon>Spermatophyta</taxon>
        <taxon>Magnoliopsida</taxon>
        <taxon>eudicotyledons</taxon>
        <taxon>Gunneridae</taxon>
        <taxon>Pentapetalae</taxon>
        <taxon>rosids</taxon>
        <taxon>fabids</taxon>
        <taxon>Fabales</taxon>
        <taxon>Fabaceae</taxon>
        <taxon>Papilionoideae</taxon>
        <taxon>50 kb inversion clade</taxon>
        <taxon>NPAAA clade</taxon>
        <taxon>indigoferoid/millettioid clade</taxon>
        <taxon>Abreae</taxon>
        <taxon>Abrus</taxon>
    </lineage>
</organism>
<dbReference type="InterPro" id="IPR008406">
    <property type="entry name" value="DRM/ARP"/>
</dbReference>
<name>A0A8B8K1I9_ABRPR</name>
<dbReference type="AlphaFoldDB" id="A0A8B8K1I9"/>
<dbReference type="PANTHER" id="PTHR33565:SF20">
    <property type="entry name" value="DORMANCY-ASSOCIATED PROTEIN HOMOLOG 4"/>
    <property type="match status" value="1"/>
</dbReference>
<dbReference type="OrthoDB" id="2012405at2759"/>
<feature type="region of interest" description="Disordered" evidence="2">
    <location>
        <begin position="56"/>
        <end position="92"/>
    </location>
</feature>
<gene>
    <name evidence="4" type="primary">LOC113851382</name>
</gene>
<keyword evidence="3" id="KW-1185">Reference proteome</keyword>
<sequence length="125" mass="13700">MMGFLHKLWDETLAGPTPETGLGKLRKYNSFSGGAALRLPMAEEIPISRSITIVRTQSGFRSTTTPDPASPSVPVTPRTPLTSETPGSDFKKLTGRKSLAETVENAENRSPTIYDWVIMSALDRY</sequence>
<evidence type="ECO:0000256" key="2">
    <source>
        <dbReference type="SAM" id="MobiDB-lite"/>
    </source>
</evidence>
<accession>A0A8B8K1I9</accession>
<dbReference type="KEGG" id="aprc:113851382"/>
<dbReference type="Pfam" id="PF05564">
    <property type="entry name" value="Auxin_repressed"/>
    <property type="match status" value="1"/>
</dbReference>
<reference evidence="4" key="2">
    <citation type="submission" date="2025-08" db="UniProtKB">
        <authorList>
            <consortium name="RefSeq"/>
        </authorList>
    </citation>
    <scope>IDENTIFICATION</scope>
    <source>
        <tissue evidence="4">Young leaves</tissue>
    </source>
</reference>
<dbReference type="RefSeq" id="XP_027337647.1">
    <property type="nucleotide sequence ID" value="XM_027481846.1"/>
</dbReference>
<evidence type="ECO:0000313" key="4">
    <source>
        <dbReference type="RefSeq" id="XP_027337647.1"/>
    </source>
</evidence>
<dbReference type="Proteomes" id="UP000694853">
    <property type="component" value="Unplaced"/>
</dbReference>
<dbReference type="PANTHER" id="PTHR33565">
    <property type="entry name" value="DORMANCY-ASSOCIATED PROTEIN 1"/>
    <property type="match status" value="1"/>
</dbReference>
<proteinExistence type="inferred from homology"/>
<evidence type="ECO:0000313" key="3">
    <source>
        <dbReference type="Proteomes" id="UP000694853"/>
    </source>
</evidence>
<protein>
    <submittedName>
        <fullName evidence="4">Dormancy-associated protein homolog 4 isoform X1</fullName>
    </submittedName>
</protein>
<comment type="similarity">
    <text evidence="1">Belongs to the DRM1/ARP family.</text>
</comment>
<dbReference type="GeneID" id="113851382"/>
<reference evidence="3" key="1">
    <citation type="journal article" date="2019" name="Toxins">
        <title>Detection of Abrin-Like and Prepropulchellin-Like Toxin Genes and Transcripts Using Whole Genome Sequencing and Full-Length Transcript Sequencing of Abrus precatorius.</title>
        <authorList>
            <person name="Hovde B.T."/>
            <person name="Daligault H.E."/>
            <person name="Hanschen E.R."/>
            <person name="Kunde Y.A."/>
            <person name="Johnson M.B."/>
            <person name="Starkenburg S.R."/>
            <person name="Johnson S.L."/>
        </authorList>
    </citation>
    <scope>NUCLEOTIDE SEQUENCE [LARGE SCALE GENOMIC DNA]</scope>
</reference>